<feature type="transmembrane region" description="Helical" evidence="1">
    <location>
        <begin position="157"/>
        <end position="178"/>
    </location>
</feature>
<accession>A0A7C9AWA4</accession>
<dbReference type="EMBL" id="GISG01273724">
    <property type="protein sequence ID" value="MBA4677076.1"/>
    <property type="molecule type" value="Transcribed_RNA"/>
</dbReference>
<feature type="transmembrane region" description="Helical" evidence="1">
    <location>
        <begin position="42"/>
        <end position="64"/>
    </location>
</feature>
<keyword evidence="1" id="KW-0472">Membrane</keyword>
<feature type="transmembrane region" description="Helical" evidence="1">
    <location>
        <begin position="84"/>
        <end position="110"/>
    </location>
</feature>
<organism evidence="2">
    <name type="scientific">Opuntia streptacantha</name>
    <name type="common">Prickly pear cactus</name>
    <name type="synonym">Opuntia cardona</name>
    <dbReference type="NCBI Taxonomy" id="393608"/>
    <lineage>
        <taxon>Eukaryota</taxon>
        <taxon>Viridiplantae</taxon>
        <taxon>Streptophyta</taxon>
        <taxon>Embryophyta</taxon>
        <taxon>Tracheophyta</taxon>
        <taxon>Spermatophyta</taxon>
        <taxon>Magnoliopsida</taxon>
        <taxon>eudicotyledons</taxon>
        <taxon>Gunneridae</taxon>
        <taxon>Pentapetalae</taxon>
        <taxon>Caryophyllales</taxon>
        <taxon>Cactineae</taxon>
        <taxon>Cactaceae</taxon>
        <taxon>Opuntioideae</taxon>
        <taxon>Opuntia</taxon>
    </lineage>
</organism>
<dbReference type="AlphaFoldDB" id="A0A7C9AWA4"/>
<feature type="transmembrane region" description="Helical" evidence="1">
    <location>
        <begin position="16"/>
        <end position="35"/>
    </location>
</feature>
<feature type="transmembrane region" description="Helical" evidence="1">
    <location>
        <begin position="122"/>
        <end position="145"/>
    </location>
</feature>
<evidence type="ECO:0000313" key="2">
    <source>
        <dbReference type="EMBL" id="MBA4677076.1"/>
    </source>
</evidence>
<reference evidence="2" key="2">
    <citation type="submission" date="2020-07" db="EMBL/GenBank/DDBJ databases">
        <authorList>
            <person name="Vera ALvarez R."/>
            <person name="Arias-Moreno D.M."/>
            <person name="Jimenez-Jacinto V."/>
            <person name="Jimenez-Bremont J.F."/>
            <person name="Swaminathan K."/>
            <person name="Moose S.P."/>
            <person name="Guerrero-Gonzalez M.L."/>
            <person name="Marino-Ramirez L."/>
            <person name="Landsman D."/>
            <person name="Rodriguez-Kessler M."/>
            <person name="Delgado-Sanchez P."/>
        </authorList>
    </citation>
    <scope>NUCLEOTIDE SEQUENCE</scope>
    <source>
        <tissue evidence="2">Cladode</tissue>
    </source>
</reference>
<keyword evidence="1" id="KW-1133">Transmembrane helix</keyword>
<feature type="transmembrane region" description="Helical" evidence="1">
    <location>
        <begin position="199"/>
        <end position="226"/>
    </location>
</feature>
<protein>
    <submittedName>
        <fullName evidence="2">Uncharacterized protein</fullName>
    </submittedName>
</protein>
<keyword evidence="1" id="KW-0812">Transmembrane</keyword>
<evidence type="ECO:0000256" key="1">
    <source>
        <dbReference type="SAM" id="Phobius"/>
    </source>
</evidence>
<reference evidence="2" key="1">
    <citation type="journal article" date="2013" name="J. Plant Res.">
        <title>Effect of fungi and light on seed germination of three Opuntia species from semiarid lands of central Mexico.</title>
        <authorList>
            <person name="Delgado-Sanchez P."/>
            <person name="Jimenez-Bremont J.F."/>
            <person name="Guerrero-Gonzalez Mde L."/>
            <person name="Flores J."/>
        </authorList>
    </citation>
    <scope>NUCLEOTIDE SEQUENCE</scope>
    <source>
        <tissue evidence="2">Cladode</tissue>
    </source>
</reference>
<sequence>MCCNHGMSVCWEGSSYWLFLFSSQLMTVGPVWDLLILGLSFWWVYVLDLVHPVDGLLALVYPSMSRYCQNNVLSPFCNNAMNWFLLYDCCFWIAGCAFLSVLILHAYSMLLNVPGLLQYNSCLFPGVCMFSGVIVVLWFSFPLFIMGGSGLSISWAYFWPFSEIGLHCVHNFLLGWLVQHHAAPFSVEQLVLCAPWLRFLCLAWSVMTLLNSETFLAAFLCLSYWLPRLFHCNCSKYYGIDPELLMNNFWLPSELVMLPGFNVMFWFFCPLCSMGTTGWNISCCDFCPFCVTKLQYVQSLVLGCMVQPNVALFLIEQLVLRSPWLRFSWLFRSMMTVLNTETFTVWDTITSPMVVCRYLDFSSQHGCTIIVVELPTARNSHDRRGMVYLQHFLYPRAPSEFVSML</sequence>
<proteinExistence type="predicted"/>
<name>A0A7C9AWA4_OPUST</name>